<name>A0ABN1H553_9ACTN</name>
<proteinExistence type="predicted"/>
<comment type="caution">
    <text evidence="1">The sequence shown here is derived from an EMBL/GenBank/DDBJ whole genome shotgun (WGS) entry which is preliminary data.</text>
</comment>
<gene>
    <name evidence="1" type="ORF">GCM10010394_70760</name>
</gene>
<dbReference type="Proteomes" id="UP001500668">
    <property type="component" value="Unassembled WGS sequence"/>
</dbReference>
<evidence type="ECO:0000313" key="2">
    <source>
        <dbReference type="Proteomes" id="UP001500668"/>
    </source>
</evidence>
<dbReference type="EMBL" id="BAAACA010000066">
    <property type="protein sequence ID" value="GAA0629232.1"/>
    <property type="molecule type" value="Genomic_DNA"/>
</dbReference>
<reference evidence="1 2" key="1">
    <citation type="journal article" date="2019" name="Int. J. Syst. Evol. Microbiol.">
        <title>The Global Catalogue of Microorganisms (GCM) 10K type strain sequencing project: providing services to taxonomists for standard genome sequencing and annotation.</title>
        <authorList>
            <consortium name="The Broad Institute Genomics Platform"/>
            <consortium name="The Broad Institute Genome Sequencing Center for Infectious Disease"/>
            <person name="Wu L."/>
            <person name="Ma J."/>
        </authorList>
    </citation>
    <scope>NUCLEOTIDE SEQUENCE [LARGE SCALE GENOMIC DNA]</scope>
    <source>
        <strain evidence="1 2">JCM 5067</strain>
    </source>
</reference>
<keyword evidence="2" id="KW-1185">Reference proteome</keyword>
<accession>A0ABN1H553</accession>
<evidence type="ECO:0000313" key="1">
    <source>
        <dbReference type="EMBL" id="GAA0629232.1"/>
    </source>
</evidence>
<organism evidence="1 2">
    <name type="scientific">Streptomyces crystallinus</name>
    <dbReference type="NCBI Taxonomy" id="68191"/>
    <lineage>
        <taxon>Bacteria</taxon>
        <taxon>Bacillati</taxon>
        <taxon>Actinomycetota</taxon>
        <taxon>Actinomycetes</taxon>
        <taxon>Kitasatosporales</taxon>
        <taxon>Streptomycetaceae</taxon>
        <taxon>Streptomyces</taxon>
    </lineage>
</organism>
<sequence length="140" mass="15373">MAPACTAAELVRAGVACFGQMPRQDPGHFGPGGGYPCGRAALGPKGWARRRRAEDVAGHMQTLVDRRRIMSQRWQTEPDRAVGVVSPVKYAGRDAFEYPVDTIKDFRKRLGSLTAGDIVRTNAAREVFYLMGRLEPGPRS</sequence>
<protein>
    <submittedName>
        <fullName evidence="1">Uncharacterized protein</fullName>
    </submittedName>
</protein>